<evidence type="ECO:0000313" key="1">
    <source>
        <dbReference type="EMBL" id="OUI90177.1"/>
    </source>
</evidence>
<gene>
    <name evidence="1" type="ORF">HK17_14210</name>
</gene>
<dbReference type="EMBL" id="JOPA01000054">
    <property type="protein sequence ID" value="OUI90177.1"/>
    <property type="molecule type" value="Genomic_DNA"/>
</dbReference>
<dbReference type="Proteomes" id="UP000194641">
    <property type="component" value="Unassembled WGS sequence"/>
</dbReference>
<reference evidence="2" key="1">
    <citation type="submission" date="2014-06" db="EMBL/GenBank/DDBJ databases">
        <authorList>
            <person name="Winans N.J."/>
            <person name="Newell P.D."/>
            <person name="Douglas A.E."/>
        </authorList>
    </citation>
    <scope>NUCLEOTIDE SEQUENCE [LARGE SCALE GENOMIC DNA]</scope>
</reference>
<name>A0A252AKL3_9PROT</name>
<accession>A0A252AKL3</accession>
<sequence>MAVYMITYDIKVKDSFEYQPLYEAIKGISGYWCHPVESVWFVDTVRFSADDIVGKLKPFLTLRSHNGDRILVNRCTESNSGWFSKDSIDWFNSRNRTWTNPPY</sequence>
<proteinExistence type="predicted"/>
<protein>
    <recommendedName>
        <fullName evidence="3">SinR family protein</fullName>
    </recommendedName>
</protein>
<comment type="caution">
    <text evidence="1">The sequence shown here is derived from an EMBL/GenBank/DDBJ whole genome shotgun (WGS) entry which is preliminary data.</text>
</comment>
<dbReference type="RefSeq" id="WP_086660113.1">
    <property type="nucleotide sequence ID" value="NZ_JBJJWX010000023.1"/>
</dbReference>
<evidence type="ECO:0008006" key="3">
    <source>
        <dbReference type="Google" id="ProtNLM"/>
    </source>
</evidence>
<evidence type="ECO:0000313" key="2">
    <source>
        <dbReference type="Proteomes" id="UP000194641"/>
    </source>
</evidence>
<dbReference type="AlphaFoldDB" id="A0A252AKL3"/>
<organism evidence="1 2">
    <name type="scientific">Acetobacter indonesiensis</name>
    <dbReference type="NCBI Taxonomy" id="104101"/>
    <lineage>
        <taxon>Bacteria</taxon>
        <taxon>Pseudomonadati</taxon>
        <taxon>Pseudomonadota</taxon>
        <taxon>Alphaproteobacteria</taxon>
        <taxon>Acetobacterales</taxon>
        <taxon>Acetobacteraceae</taxon>
        <taxon>Acetobacter</taxon>
    </lineage>
</organism>